<keyword evidence="1" id="KW-0472">Membrane</keyword>
<keyword evidence="1" id="KW-1133">Transmembrane helix</keyword>
<keyword evidence="4" id="KW-1185">Reference proteome</keyword>
<feature type="domain" description="Signal transduction histidine kinase internal region" evidence="2">
    <location>
        <begin position="54"/>
        <end position="128"/>
    </location>
</feature>
<dbReference type="GO" id="GO:0016020">
    <property type="term" value="C:membrane"/>
    <property type="evidence" value="ECO:0007669"/>
    <property type="project" value="InterPro"/>
</dbReference>
<dbReference type="InterPro" id="IPR036890">
    <property type="entry name" value="HATPase_C_sf"/>
</dbReference>
<evidence type="ECO:0000259" key="2">
    <source>
        <dbReference type="Pfam" id="PF06580"/>
    </source>
</evidence>
<keyword evidence="1" id="KW-0812">Transmembrane</keyword>
<name>A0A4U1CF54_9SPHI</name>
<dbReference type="Gene3D" id="3.30.565.10">
    <property type="entry name" value="Histidine kinase-like ATPase, C-terminal domain"/>
    <property type="match status" value="1"/>
</dbReference>
<dbReference type="AlphaFoldDB" id="A0A4U1CF54"/>
<evidence type="ECO:0000313" key="4">
    <source>
        <dbReference type="Proteomes" id="UP000307244"/>
    </source>
</evidence>
<dbReference type="EMBL" id="SWBQ01000008">
    <property type="protein sequence ID" value="TKC02924.1"/>
    <property type="molecule type" value="Genomic_DNA"/>
</dbReference>
<evidence type="ECO:0000313" key="3">
    <source>
        <dbReference type="EMBL" id="TKC02924.1"/>
    </source>
</evidence>
<sequence>MILAMMGLQEIILIIISLVFMMVVITVVTLVIMFLYKRVFPTGEKQQKEVEKMKLSTVRSQLNPHFMFNALAGIQNLMNKNDIDNANRYLGKFARLTRNVLEAKEQISIAEEMRLLDDYLQMEQLRFGFTFQIDAEYTLDTENIEIPSMLLQPFAENAVKHGIANLKEPGNIMIKFSSKGNDLTLAIFDNGHGFKANSKSEGHGIKLMRSRIALFNSINKHTKMMMNINSGNEGTTVVITLTNWL</sequence>
<feature type="transmembrane region" description="Helical" evidence="1">
    <location>
        <begin position="12"/>
        <end position="36"/>
    </location>
</feature>
<evidence type="ECO:0000256" key="1">
    <source>
        <dbReference type="SAM" id="Phobius"/>
    </source>
</evidence>
<dbReference type="InterPro" id="IPR050640">
    <property type="entry name" value="Bact_2-comp_sensor_kinase"/>
</dbReference>
<protein>
    <recommendedName>
        <fullName evidence="2">Signal transduction histidine kinase internal region domain-containing protein</fullName>
    </recommendedName>
</protein>
<dbReference type="OrthoDB" id="9809670at2"/>
<comment type="caution">
    <text evidence="3">The sequence shown here is derived from an EMBL/GenBank/DDBJ whole genome shotgun (WGS) entry which is preliminary data.</text>
</comment>
<reference evidence="3 4" key="1">
    <citation type="submission" date="2019-04" db="EMBL/GenBank/DDBJ databases">
        <title>Pedobacter sp. RP-3-15 sp. nov., isolated from Arctic soil.</title>
        <authorList>
            <person name="Dahal R.H."/>
            <person name="Kim D.-U."/>
        </authorList>
    </citation>
    <scope>NUCLEOTIDE SEQUENCE [LARGE SCALE GENOMIC DNA]</scope>
    <source>
        <strain evidence="3 4">RP-3-15</strain>
    </source>
</reference>
<dbReference type="Proteomes" id="UP000307244">
    <property type="component" value="Unassembled WGS sequence"/>
</dbReference>
<accession>A0A4U1CF54</accession>
<organism evidence="3 4">
    <name type="scientific">Pedobacter frigoris</name>
    <dbReference type="NCBI Taxonomy" id="2571272"/>
    <lineage>
        <taxon>Bacteria</taxon>
        <taxon>Pseudomonadati</taxon>
        <taxon>Bacteroidota</taxon>
        <taxon>Sphingobacteriia</taxon>
        <taxon>Sphingobacteriales</taxon>
        <taxon>Sphingobacteriaceae</taxon>
        <taxon>Pedobacter</taxon>
    </lineage>
</organism>
<dbReference type="SUPFAM" id="SSF55874">
    <property type="entry name" value="ATPase domain of HSP90 chaperone/DNA topoisomerase II/histidine kinase"/>
    <property type="match status" value="1"/>
</dbReference>
<gene>
    <name evidence="3" type="ORF">FA047_19865</name>
</gene>
<dbReference type="Pfam" id="PF06580">
    <property type="entry name" value="His_kinase"/>
    <property type="match status" value="1"/>
</dbReference>
<proteinExistence type="predicted"/>
<dbReference type="InterPro" id="IPR010559">
    <property type="entry name" value="Sig_transdc_His_kin_internal"/>
</dbReference>
<dbReference type="PANTHER" id="PTHR34220:SF7">
    <property type="entry name" value="SENSOR HISTIDINE KINASE YPDA"/>
    <property type="match status" value="1"/>
</dbReference>
<dbReference type="GO" id="GO:0000155">
    <property type="term" value="F:phosphorelay sensor kinase activity"/>
    <property type="evidence" value="ECO:0007669"/>
    <property type="project" value="InterPro"/>
</dbReference>
<dbReference type="PANTHER" id="PTHR34220">
    <property type="entry name" value="SENSOR HISTIDINE KINASE YPDA"/>
    <property type="match status" value="1"/>
</dbReference>